<proteinExistence type="predicted"/>
<sequence length="221" mass="24941">MKLWFFPETGETAMGIRRMFGYTAVIAISQRGVSFSIMPETPIFMNDQHVEQDHETFYGLGIAPMRDPRDPSASGPIRSGISLGRILRRGEMMGPEHDPHLFIVTPNTDASARERGIQTPLRWQQKVEVLSQSIEELSGQRPQVIGYERRPRYETTGQFPTQTRPYAGWGARAIVEVDMNDDFLEVPGESGAADSISLASWRLWVEDEPIHAETFCAPYDP</sequence>
<organism evidence="1 2">
    <name type="scientific">Viridothelium virens</name>
    <name type="common">Speckled blister lichen</name>
    <name type="synonym">Trypethelium virens</name>
    <dbReference type="NCBI Taxonomy" id="1048519"/>
    <lineage>
        <taxon>Eukaryota</taxon>
        <taxon>Fungi</taxon>
        <taxon>Dikarya</taxon>
        <taxon>Ascomycota</taxon>
        <taxon>Pezizomycotina</taxon>
        <taxon>Dothideomycetes</taxon>
        <taxon>Dothideomycetes incertae sedis</taxon>
        <taxon>Trypetheliales</taxon>
        <taxon>Trypetheliaceae</taxon>
        <taxon>Viridothelium</taxon>
    </lineage>
</organism>
<dbReference type="AlphaFoldDB" id="A0A6A6HEA4"/>
<protein>
    <submittedName>
        <fullName evidence="1">Uncharacterized protein</fullName>
    </submittedName>
</protein>
<dbReference type="EMBL" id="ML991785">
    <property type="protein sequence ID" value="KAF2236464.1"/>
    <property type="molecule type" value="Genomic_DNA"/>
</dbReference>
<dbReference type="OrthoDB" id="3886018at2759"/>
<name>A0A6A6HEA4_VIRVR</name>
<dbReference type="Proteomes" id="UP000800092">
    <property type="component" value="Unassembled WGS sequence"/>
</dbReference>
<gene>
    <name evidence="1" type="ORF">EV356DRAFT_575066</name>
</gene>
<evidence type="ECO:0000313" key="2">
    <source>
        <dbReference type="Proteomes" id="UP000800092"/>
    </source>
</evidence>
<evidence type="ECO:0000313" key="1">
    <source>
        <dbReference type="EMBL" id="KAF2236464.1"/>
    </source>
</evidence>
<reference evidence="1" key="1">
    <citation type="journal article" date="2020" name="Stud. Mycol.">
        <title>101 Dothideomycetes genomes: a test case for predicting lifestyles and emergence of pathogens.</title>
        <authorList>
            <person name="Haridas S."/>
            <person name="Albert R."/>
            <person name="Binder M."/>
            <person name="Bloem J."/>
            <person name="Labutti K."/>
            <person name="Salamov A."/>
            <person name="Andreopoulos B."/>
            <person name="Baker S."/>
            <person name="Barry K."/>
            <person name="Bills G."/>
            <person name="Bluhm B."/>
            <person name="Cannon C."/>
            <person name="Castanera R."/>
            <person name="Culley D."/>
            <person name="Daum C."/>
            <person name="Ezra D."/>
            <person name="Gonzalez J."/>
            <person name="Henrissat B."/>
            <person name="Kuo A."/>
            <person name="Liang C."/>
            <person name="Lipzen A."/>
            <person name="Lutzoni F."/>
            <person name="Magnuson J."/>
            <person name="Mondo S."/>
            <person name="Nolan M."/>
            <person name="Ohm R."/>
            <person name="Pangilinan J."/>
            <person name="Park H.-J."/>
            <person name="Ramirez L."/>
            <person name="Alfaro M."/>
            <person name="Sun H."/>
            <person name="Tritt A."/>
            <person name="Yoshinaga Y."/>
            <person name="Zwiers L.-H."/>
            <person name="Turgeon B."/>
            <person name="Goodwin S."/>
            <person name="Spatafora J."/>
            <person name="Crous P."/>
            <person name="Grigoriev I."/>
        </authorList>
    </citation>
    <scope>NUCLEOTIDE SEQUENCE</scope>
    <source>
        <strain evidence="1">Tuck. ex Michener</strain>
    </source>
</reference>
<keyword evidence="2" id="KW-1185">Reference proteome</keyword>
<accession>A0A6A6HEA4</accession>